<reference evidence="1" key="1">
    <citation type="journal article" date="2019" name="MBio">
        <title>Virus Genomes from Deep Sea Sediments Expand the Ocean Megavirome and Support Independent Origins of Viral Gigantism.</title>
        <authorList>
            <person name="Backstrom D."/>
            <person name="Yutin N."/>
            <person name="Jorgensen S.L."/>
            <person name="Dharamshi J."/>
            <person name="Homa F."/>
            <person name="Zaremba-Niedwiedzka K."/>
            <person name="Spang A."/>
            <person name="Wolf Y.I."/>
            <person name="Koonin E.V."/>
            <person name="Ettema T.J."/>
        </authorList>
    </citation>
    <scope>NUCLEOTIDE SEQUENCE</scope>
</reference>
<dbReference type="EMBL" id="MK500335">
    <property type="protein sequence ID" value="QBK86695.1"/>
    <property type="molecule type" value="Genomic_DNA"/>
</dbReference>
<accession>A0A481YV75</accession>
<gene>
    <name evidence="1" type="ORF">LCMAC103_00240</name>
</gene>
<name>A0A481YV75_9VIRU</name>
<evidence type="ECO:0000313" key="1">
    <source>
        <dbReference type="EMBL" id="QBK86695.1"/>
    </source>
</evidence>
<proteinExistence type="predicted"/>
<protein>
    <submittedName>
        <fullName evidence="1">Uncharacterized protein</fullName>
    </submittedName>
</protein>
<sequence length="228" mass="25183">MTGIYHRQSQKFLRNAAACGKTSLERAGADPRQMTTEQHVTLGPTSFVFEAGDEKSPTRRYVALYEIPHSGHVITQMAAARPFTQGYIVLSGVKSDVRIRPVSSQGTQEVWADAPLFRNFFSNCAVILRYETEAADAAPGDHVLHLVSDLWPDEYAAEFHKPRTSFLFVYNPSIGTVIAYPRDGKNPPKPFLPGCFAGTEIFQAGAKSGLLRWWENPVISQVPPTGTV</sequence>
<organism evidence="1">
    <name type="scientific">Marseillevirus LCMAC103</name>
    <dbReference type="NCBI Taxonomy" id="2506604"/>
    <lineage>
        <taxon>Viruses</taxon>
        <taxon>Varidnaviria</taxon>
        <taxon>Bamfordvirae</taxon>
        <taxon>Nucleocytoviricota</taxon>
        <taxon>Megaviricetes</taxon>
        <taxon>Pimascovirales</taxon>
        <taxon>Pimascovirales incertae sedis</taxon>
        <taxon>Marseilleviridae</taxon>
    </lineage>
</organism>